<dbReference type="GO" id="GO:0008168">
    <property type="term" value="F:methyltransferase activity"/>
    <property type="evidence" value="ECO:0007669"/>
    <property type="project" value="UniProtKB-KW"/>
</dbReference>
<dbReference type="PANTHER" id="PTHR42912">
    <property type="entry name" value="METHYLTRANSFERASE"/>
    <property type="match status" value="1"/>
</dbReference>
<evidence type="ECO:0000259" key="1">
    <source>
        <dbReference type="Pfam" id="PF13649"/>
    </source>
</evidence>
<dbReference type="CDD" id="cd02440">
    <property type="entry name" value="AdoMet_MTases"/>
    <property type="match status" value="1"/>
</dbReference>
<geneLocation type="plasmid" evidence="2">
    <name>unnamed</name>
</geneLocation>
<name>A0ABT0CVF4_9HYPH</name>
<dbReference type="InterPro" id="IPR041698">
    <property type="entry name" value="Methyltransf_25"/>
</dbReference>
<proteinExistence type="predicted"/>
<protein>
    <submittedName>
        <fullName evidence="2">Class I SAM-dependent methyltransferase</fullName>
    </submittedName>
</protein>
<dbReference type="Gene3D" id="3.40.50.150">
    <property type="entry name" value="Vaccinia Virus protein VP39"/>
    <property type="match status" value="1"/>
</dbReference>
<dbReference type="SUPFAM" id="SSF53335">
    <property type="entry name" value="S-adenosyl-L-methionine-dependent methyltransferases"/>
    <property type="match status" value="1"/>
</dbReference>
<gene>
    <name evidence="2" type="ORF">MKJ03_02285</name>
</gene>
<keyword evidence="2" id="KW-0614">Plasmid</keyword>
<dbReference type="GO" id="GO:0032259">
    <property type="term" value="P:methylation"/>
    <property type="evidence" value="ECO:0007669"/>
    <property type="project" value="UniProtKB-KW"/>
</dbReference>
<dbReference type="EMBL" id="JALAYX010000001">
    <property type="protein sequence ID" value="MCJ8237140.1"/>
    <property type="molecule type" value="Genomic_DNA"/>
</dbReference>
<dbReference type="RefSeq" id="WP_245134489.1">
    <property type="nucleotide sequence ID" value="NZ_CP128477.1"/>
</dbReference>
<sequence length="267" mass="30314">MHRMETINRKTWENAWSIREYSRSEGFLDEGERTAFDLGTAQVGRRVLDIGVGGGRTAGLLANGRDYIGIDYTAPMVERARANHPALRFEHMDARDLSAFADASFDLVVFSFNGIDSVDPAGRVRVLEEVSRVLSPGGHFVFSTFHKDWQGFEALPDYRRVAWTMDPLRLGFRLYRYVEGGILKAIRLRKHRTLELRAEDHAILMHGAHDFGIMVHATTRRHLLDQLAQAGFASDPLLMDRDGSVLGHQWPSSLHFLYVLAQKPLRN</sequence>
<keyword evidence="2" id="KW-0489">Methyltransferase</keyword>
<keyword evidence="2" id="KW-0808">Transferase</keyword>
<feature type="domain" description="Methyltransferase" evidence="1">
    <location>
        <begin position="47"/>
        <end position="138"/>
    </location>
</feature>
<dbReference type="InterPro" id="IPR050508">
    <property type="entry name" value="Methyltransf_Superfamily"/>
</dbReference>
<organism evidence="2 3">
    <name type="scientific">Peteryoungia algae</name>
    <dbReference type="NCBI Taxonomy" id="2919917"/>
    <lineage>
        <taxon>Bacteria</taxon>
        <taxon>Pseudomonadati</taxon>
        <taxon>Pseudomonadota</taxon>
        <taxon>Alphaproteobacteria</taxon>
        <taxon>Hyphomicrobiales</taxon>
        <taxon>Rhizobiaceae</taxon>
        <taxon>Peteryoungia</taxon>
    </lineage>
</organism>
<evidence type="ECO:0000313" key="2">
    <source>
        <dbReference type="EMBL" id="MCJ8237140.1"/>
    </source>
</evidence>
<evidence type="ECO:0000313" key="3">
    <source>
        <dbReference type="Proteomes" id="UP001522662"/>
    </source>
</evidence>
<keyword evidence="3" id="KW-1185">Reference proteome</keyword>
<comment type="caution">
    <text evidence="2">The sequence shown here is derived from an EMBL/GenBank/DDBJ whole genome shotgun (WGS) entry which is preliminary data.</text>
</comment>
<reference evidence="2 3" key="1">
    <citation type="submission" date="2022-03" db="EMBL/GenBank/DDBJ databases">
        <title>Rhizobium SSM4.3 sp. nov., isolated from Sediment (Gouqi Island).</title>
        <authorList>
            <person name="Chen G."/>
        </authorList>
    </citation>
    <scope>NUCLEOTIDE SEQUENCE [LARGE SCALE GENOMIC DNA]</scope>
    <source>
        <strain evidence="2 3">SSM4.3</strain>
        <plasmid evidence="2">unnamed</plasmid>
    </source>
</reference>
<dbReference type="Pfam" id="PF13649">
    <property type="entry name" value="Methyltransf_25"/>
    <property type="match status" value="1"/>
</dbReference>
<accession>A0ABT0CVF4</accession>
<dbReference type="InterPro" id="IPR029063">
    <property type="entry name" value="SAM-dependent_MTases_sf"/>
</dbReference>
<dbReference type="Proteomes" id="UP001522662">
    <property type="component" value="Unassembled WGS sequence"/>
</dbReference>
<dbReference type="PANTHER" id="PTHR42912:SF93">
    <property type="entry name" value="N6-ADENOSINE-METHYLTRANSFERASE TMT1A"/>
    <property type="match status" value="1"/>
</dbReference>